<keyword evidence="3" id="KW-0812">Transmembrane</keyword>
<keyword evidence="3" id="KW-1133">Transmembrane helix</keyword>
<keyword evidence="2 4" id="KW-0378">Hydrolase</keyword>
<dbReference type="PANTHER" id="PTHR43037:SF1">
    <property type="entry name" value="BLL1128 PROTEIN"/>
    <property type="match status" value="1"/>
</dbReference>
<keyword evidence="5" id="KW-1185">Reference proteome</keyword>
<organism evidence="4 5">
    <name type="scientific">Dyella mobilis</name>
    <dbReference type="NCBI Taxonomy" id="1849582"/>
    <lineage>
        <taxon>Bacteria</taxon>
        <taxon>Pseudomonadati</taxon>
        <taxon>Pseudomonadota</taxon>
        <taxon>Gammaproteobacteria</taxon>
        <taxon>Lysobacterales</taxon>
        <taxon>Rhodanobacteraceae</taxon>
        <taxon>Dyella</taxon>
    </lineage>
</organism>
<dbReference type="GO" id="GO:0016787">
    <property type="term" value="F:hydrolase activity"/>
    <property type="evidence" value="ECO:0007669"/>
    <property type="project" value="UniProtKB-KW"/>
</dbReference>
<accession>A0ABS2KCD7</accession>
<keyword evidence="3" id="KW-0472">Membrane</keyword>
<sequence length="323" mass="35079">MRKVLRIGGIAVLTFIAMIVAMGFYFLYSPFPVAPKLSHSAHREMIDVGGRQRSFLAYVPADLPPASPLVIVLHGSLMDGALMRHWTGFEFDRLADERKFAVLYPDGYKHNWNDCRKKATYPAKLENIDDVGFLQAMIARLKSEAGIDPKRVYLFGYSNGGSMAIRMALEHPDEVAAITAVSVSLPVPDDSSCPTGKPAPPVMVIDGTDDPINPFHGGTVSLFGFASRGQSQPAMQSVQTFAAGDGVTSSPVTVRLEPTRQGDPTWVERTTWLQQGIVVAELDAVHGGGHVVPQPAFRFPRLLGRTTSAIDAPRAAVDFYGVK</sequence>
<evidence type="ECO:0000256" key="3">
    <source>
        <dbReference type="SAM" id="Phobius"/>
    </source>
</evidence>
<dbReference type="Gene3D" id="3.40.50.1820">
    <property type="entry name" value="alpha/beta hydrolase"/>
    <property type="match status" value="1"/>
</dbReference>
<dbReference type="SUPFAM" id="SSF53474">
    <property type="entry name" value="alpha/beta-Hydrolases"/>
    <property type="match status" value="1"/>
</dbReference>
<proteinExistence type="predicted"/>
<comment type="caution">
    <text evidence="4">The sequence shown here is derived from an EMBL/GenBank/DDBJ whole genome shotgun (WGS) entry which is preliminary data.</text>
</comment>
<name>A0ABS2KCD7_9GAMM</name>
<dbReference type="PANTHER" id="PTHR43037">
    <property type="entry name" value="UNNAMED PRODUCT-RELATED"/>
    <property type="match status" value="1"/>
</dbReference>
<dbReference type="Proteomes" id="UP001430193">
    <property type="component" value="Unassembled WGS sequence"/>
</dbReference>
<keyword evidence="1" id="KW-0732">Signal</keyword>
<evidence type="ECO:0000313" key="4">
    <source>
        <dbReference type="EMBL" id="MBM7128829.1"/>
    </source>
</evidence>
<dbReference type="RefSeq" id="WP_204630442.1">
    <property type="nucleotide sequence ID" value="NZ_BSOC01000006.1"/>
</dbReference>
<evidence type="ECO:0000313" key="5">
    <source>
        <dbReference type="Proteomes" id="UP001430193"/>
    </source>
</evidence>
<feature type="transmembrane region" description="Helical" evidence="3">
    <location>
        <begin position="7"/>
        <end position="28"/>
    </location>
</feature>
<evidence type="ECO:0000256" key="1">
    <source>
        <dbReference type="ARBA" id="ARBA00022729"/>
    </source>
</evidence>
<evidence type="ECO:0000256" key="2">
    <source>
        <dbReference type="ARBA" id="ARBA00022801"/>
    </source>
</evidence>
<gene>
    <name evidence="4" type="ORF">ISS99_04770</name>
</gene>
<dbReference type="InterPro" id="IPR050955">
    <property type="entry name" value="Plant_Biomass_Hydrol_Est"/>
</dbReference>
<dbReference type="EMBL" id="JADIKF010000035">
    <property type="protein sequence ID" value="MBM7128829.1"/>
    <property type="molecule type" value="Genomic_DNA"/>
</dbReference>
<reference evidence="4" key="1">
    <citation type="submission" date="2020-10" db="EMBL/GenBank/DDBJ databases">
        <title>Phylogeny of dyella-like bacteria.</title>
        <authorList>
            <person name="Fu J."/>
        </authorList>
    </citation>
    <scope>NUCLEOTIDE SEQUENCE</scope>
    <source>
        <strain evidence="4">DHON07</strain>
    </source>
</reference>
<dbReference type="InterPro" id="IPR010126">
    <property type="entry name" value="Esterase_phb"/>
</dbReference>
<protein>
    <submittedName>
        <fullName evidence="4">Alpha/beta fold hydrolase</fullName>
    </submittedName>
</protein>
<dbReference type="InterPro" id="IPR029058">
    <property type="entry name" value="AB_hydrolase_fold"/>
</dbReference>
<dbReference type="Pfam" id="PF10503">
    <property type="entry name" value="Esterase_PHB"/>
    <property type="match status" value="1"/>
</dbReference>